<organism evidence="3 4">
    <name type="scientific">Stakelama tenebrarum</name>
    <dbReference type="NCBI Taxonomy" id="2711215"/>
    <lineage>
        <taxon>Bacteria</taxon>
        <taxon>Pseudomonadati</taxon>
        <taxon>Pseudomonadota</taxon>
        <taxon>Alphaproteobacteria</taxon>
        <taxon>Sphingomonadales</taxon>
        <taxon>Sphingomonadaceae</taxon>
        <taxon>Stakelama</taxon>
    </lineage>
</organism>
<evidence type="ECO:0000313" key="4">
    <source>
        <dbReference type="Proteomes" id="UP000501568"/>
    </source>
</evidence>
<keyword evidence="4" id="KW-1185">Reference proteome</keyword>
<reference evidence="3 4" key="1">
    <citation type="submission" date="2020-02" db="EMBL/GenBank/DDBJ databases">
        <authorList>
            <person name="Zheng R.K."/>
            <person name="Sun C.M."/>
        </authorList>
    </citation>
    <scope>NUCLEOTIDE SEQUENCE [LARGE SCALE GENOMIC DNA]</scope>
    <source>
        <strain evidence="4">zrk23</strain>
    </source>
</reference>
<proteinExistence type="predicted"/>
<name>A0A6G6Y5I4_9SPHN</name>
<accession>A0A6G6Y5I4</accession>
<feature type="region of interest" description="Disordered" evidence="1">
    <location>
        <begin position="27"/>
        <end position="55"/>
    </location>
</feature>
<evidence type="ECO:0000256" key="2">
    <source>
        <dbReference type="SAM" id="SignalP"/>
    </source>
</evidence>
<dbReference type="EMBL" id="CP049109">
    <property type="protein sequence ID" value="QIG79836.1"/>
    <property type="molecule type" value="Genomic_DNA"/>
</dbReference>
<feature type="chain" id="PRO_5026029294" evidence="2">
    <location>
        <begin position="24"/>
        <end position="92"/>
    </location>
</feature>
<dbReference type="AlphaFoldDB" id="A0A6G6Y5I4"/>
<evidence type="ECO:0000256" key="1">
    <source>
        <dbReference type="SAM" id="MobiDB-lite"/>
    </source>
</evidence>
<feature type="signal peptide" evidence="2">
    <location>
        <begin position="1"/>
        <end position="23"/>
    </location>
</feature>
<dbReference type="KEGG" id="spzr:G5C33_08610"/>
<sequence length="92" mass="9700">MTSKKTRLGGAIMAGLIAATIVAAPAGARPQAAPGNSQTPSAGATPKPTEADSRRYCVENRYTGSRLARKTCKTRAQWIAQDGFDPLKPSRK</sequence>
<protein>
    <submittedName>
        <fullName evidence="3">Uncharacterized protein</fullName>
    </submittedName>
</protein>
<evidence type="ECO:0000313" key="3">
    <source>
        <dbReference type="EMBL" id="QIG79836.1"/>
    </source>
</evidence>
<gene>
    <name evidence="3" type="ORF">G5C33_08610</name>
</gene>
<dbReference type="Proteomes" id="UP000501568">
    <property type="component" value="Chromosome"/>
</dbReference>
<keyword evidence="2" id="KW-0732">Signal</keyword>
<dbReference type="RefSeq" id="WP_165326837.1">
    <property type="nucleotide sequence ID" value="NZ_CP049109.1"/>
</dbReference>